<dbReference type="Gene3D" id="3.30.1540.20">
    <property type="entry name" value="MutL, C-terminal domain, dimerisation subdomain"/>
    <property type="match status" value="1"/>
</dbReference>
<feature type="non-terminal residue" evidence="1">
    <location>
        <position position="1"/>
    </location>
</feature>
<dbReference type="PANTHER" id="PTHR10073">
    <property type="entry name" value="DNA MISMATCH REPAIR PROTEIN MLH, PMS, MUTL"/>
    <property type="match status" value="1"/>
</dbReference>
<dbReference type="OrthoDB" id="429932at2759"/>
<feature type="non-terminal residue" evidence="1">
    <location>
        <position position="174"/>
    </location>
</feature>
<dbReference type="InterPro" id="IPR038973">
    <property type="entry name" value="MutL/Mlh/Pms-like"/>
</dbReference>
<accession>F8NP72</accession>
<sequence>NVEPSTPLRRFRKKDLANARVVNQVDRKFIACLIDNSLDSDILDAGENDCVNRSDEAKGKALVLIDQHAADERIRVERFLKDLCLGFLRYRETSDGVETRKLSPLVPVLLTRHEALCLAREERFRKAFRSWGIHFADLQHVLQIDIDEDQLHGESNEGYIQVFVSAIPDVVGEK</sequence>
<dbReference type="AlphaFoldDB" id="F8NP72"/>
<evidence type="ECO:0000313" key="1">
    <source>
        <dbReference type="EMBL" id="EGO27637.1"/>
    </source>
</evidence>
<dbReference type="InterPro" id="IPR042120">
    <property type="entry name" value="MutL_C_dimsub"/>
</dbReference>
<organism>
    <name type="scientific">Serpula lacrymans var. lacrymans (strain S7.9)</name>
    <name type="common">Dry rot fungus</name>
    <dbReference type="NCBI Taxonomy" id="578457"/>
    <lineage>
        <taxon>Eukaryota</taxon>
        <taxon>Fungi</taxon>
        <taxon>Dikarya</taxon>
        <taxon>Basidiomycota</taxon>
        <taxon>Agaricomycotina</taxon>
        <taxon>Agaricomycetes</taxon>
        <taxon>Agaricomycetidae</taxon>
        <taxon>Boletales</taxon>
        <taxon>Coniophorineae</taxon>
        <taxon>Serpulaceae</taxon>
        <taxon>Serpula</taxon>
    </lineage>
</organism>
<dbReference type="GO" id="GO:0032300">
    <property type="term" value="C:mismatch repair complex"/>
    <property type="evidence" value="ECO:0007669"/>
    <property type="project" value="InterPro"/>
</dbReference>
<dbReference type="GO" id="GO:0006298">
    <property type="term" value="P:mismatch repair"/>
    <property type="evidence" value="ECO:0007669"/>
    <property type="project" value="InterPro"/>
</dbReference>
<proteinExistence type="predicted"/>
<dbReference type="InterPro" id="IPR037198">
    <property type="entry name" value="MutL_C_sf"/>
</dbReference>
<dbReference type="Proteomes" id="UP000008064">
    <property type="component" value="Unassembled WGS sequence"/>
</dbReference>
<gene>
    <name evidence="1" type="ORF">SERLADRAFT_461440</name>
</gene>
<dbReference type="PANTHER" id="PTHR10073:SF47">
    <property type="entry name" value="DNA MISMATCH REPAIR PROTEIN MLH3"/>
    <property type="match status" value="1"/>
</dbReference>
<dbReference type="SUPFAM" id="SSF118116">
    <property type="entry name" value="DNA mismatch repair protein MutL"/>
    <property type="match status" value="1"/>
</dbReference>
<protein>
    <submittedName>
        <fullName evidence="1">Uncharacterized protein</fullName>
    </submittedName>
</protein>
<dbReference type="GO" id="GO:0016887">
    <property type="term" value="F:ATP hydrolysis activity"/>
    <property type="evidence" value="ECO:0007669"/>
    <property type="project" value="InterPro"/>
</dbReference>
<dbReference type="KEGG" id="sla:SERLADRAFT_461440"/>
<reference evidence="1" key="1">
    <citation type="submission" date="2011-04" db="EMBL/GenBank/DDBJ databases">
        <title>Evolution of plant cell wall degrading machinery underlies the functional diversity of forest fungi.</title>
        <authorList>
            <consortium name="US DOE Joint Genome Institute (JGI-PGF)"/>
            <person name="Eastwood D.C."/>
            <person name="Floudas D."/>
            <person name="Binder M."/>
            <person name="Majcherczyk A."/>
            <person name="Schneider P."/>
            <person name="Aerts A."/>
            <person name="Asiegbu F.O."/>
            <person name="Baker S.E."/>
            <person name="Barry K."/>
            <person name="Bendiksby M."/>
            <person name="Blumentritt M."/>
            <person name="Coutinho P.M."/>
            <person name="Cullen D."/>
            <person name="Cullen D."/>
            <person name="Gathman A."/>
            <person name="Goodell B."/>
            <person name="Henrissat B."/>
            <person name="Ihrmark K."/>
            <person name="Kauserud H."/>
            <person name="Kohler A."/>
            <person name="LaButti K."/>
            <person name="Lapidus A."/>
            <person name="Lavin J.L."/>
            <person name="Lee Y.-H."/>
            <person name="Lindquist E."/>
            <person name="Lilly W."/>
            <person name="Lucas S."/>
            <person name="Morin E."/>
            <person name="Murat C."/>
            <person name="Oguiza J.A."/>
            <person name="Park J."/>
            <person name="Pisabarro A.G."/>
            <person name="Riley R."/>
            <person name="Rosling A."/>
            <person name="Salamov A."/>
            <person name="Schmidt O."/>
            <person name="Schmutz J."/>
            <person name="Skrede I."/>
            <person name="Stenlid J."/>
            <person name="Wiebenga A."/>
            <person name="Xie X."/>
            <person name="Kues U."/>
            <person name="Hibbett D.S."/>
            <person name="Hoffmeister D."/>
            <person name="Hogberg N."/>
            <person name="Martin F."/>
            <person name="Grigoriev I.V."/>
            <person name="Watkinson S.C."/>
        </authorList>
    </citation>
    <scope>NUCLEOTIDE SEQUENCE</scope>
    <source>
        <strain evidence="1">S7.9</strain>
    </source>
</reference>
<name>F8NP72_SERL9</name>
<dbReference type="EMBL" id="GL945431">
    <property type="protein sequence ID" value="EGO27637.1"/>
    <property type="molecule type" value="Genomic_DNA"/>
</dbReference>
<dbReference type="HOGENOM" id="CLU_1543780_0_0_1"/>
<dbReference type="RefSeq" id="XP_007315728.1">
    <property type="nucleotide sequence ID" value="XM_007315666.1"/>
</dbReference>
<dbReference type="GO" id="GO:0140664">
    <property type="term" value="F:ATP-dependent DNA damage sensor activity"/>
    <property type="evidence" value="ECO:0007669"/>
    <property type="project" value="InterPro"/>
</dbReference>
<dbReference type="GeneID" id="18818220"/>